<name>A0ABQ9P2J6_9PEZI</name>
<evidence type="ECO:0000313" key="3">
    <source>
        <dbReference type="Proteomes" id="UP001172684"/>
    </source>
</evidence>
<protein>
    <recommendedName>
        <fullName evidence="4">Peroxin 20</fullName>
    </recommendedName>
</protein>
<gene>
    <name evidence="2" type="ORF">H2201_001234</name>
</gene>
<reference evidence="2" key="1">
    <citation type="submission" date="2022-10" db="EMBL/GenBank/DDBJ databases">
        <title>Culturing micro-colonial fungi from biological soil crusts in the Mojave desert and describing Neophaeococcomyces mojavensis, and introducing the new genera and species Taxawa tesnikishii.</title>
        <authorList>
            <person name="Kurbessoian T."/>
            <person name="Stajich J.E."/>
        </authorList>
    </citation>
    <scope>NUCLEOTIDE SEQUENCE</scope>
    <source>
        <strain evidence="2">TK_1</strain>
    </source>
</reference>
<sequence length="446" mass="48833">MADALCGPSNALQNFQKHTSVDRTLQQDRLTSRASPSQVWSVSTIAWAAPNIHQGFRSGPGPNAGILDPEFEAFQAGIPSAPLQPEFQHFPPQYSHTPTGPGFAPHPATSGWASDFQRLHISSPPPAFAQRPAQTASPHQASAAWHQDFLRSQNGTAALQGRQTPIQPLYGGMSGYGLQNSFPMYGGGIPEQPVTSVAQGKQRQQEDEGTFDEAAFERAFEEAQAEMLQEEALSEQEAQADRFNHEELETLRHATNHLAAQDKSETARQLEDASIARHPAELDNLRPMPPEHFEQLSHEPQQEQQHEQEQAKSRNDDELAATAGQLLESVSSNTSKKFQESQFLQLMRRLRDREVRVEGDKMVEVSLTHSPPSHSVLSSAPTPAPLSTAPVTAPPLAEQTDSRPRHLHMPPEPEFISCKVFGCNNAAPIFKAGWGGGIALPHEHSG</sequence>
<organism evidence="2 3">
    <name type="scientific">Coniosporium apollinis</name>
    <dbReference type="NCBI Taxonomy" id="61459"/>
    <lineage>
        <taxon>Eukaryota</taxon>
        <taxon>Fungi</taxon>
        <taxon>Dikarya</taxon>
        <taxon>Ascomycota</taxon>
        <taxon>Pezizomycotina</taxon>
        <taxon>Dothideomycetes</taxon>
        <taxon>Dothideomycetes incertae sedis</taxon>
        <taxon>Coniosporium</taxon>
    </lineage>
</organism>
<proteinExistence type="predicted"/>
<dbReference type="Gene3D" id="6.10.280.230">
    <property type="match status" value="1"/>
</dbReference>
<evidence type="ECO:0000256" key="1">
    <source>
        <dbReference type="SAM" id="MobiDB-lite"/>
    </source>
</evidence>
<feature type="compositionally biased region" description="Low complexity" evidence="1">
    <location>
        <begin position="375"/>
        <end position="397"/>
    </location>
</feature>
<dbReference type="Proteomes" id="UP001172684">
    <property type="component" value="Unassembled WGS sequence"/>
</dbReference>
<comment type="caution">
    <text evidence="2">The sequence shown here is derived from an EMBL/GenBank/DDBJ whole genome shotgun (WGS) entry which is preliminary data.</text>
</comment>
<evidence type="ECO:0000313" key="2">
    <source>
        <dbReference type="EMBL" id="KAJ9668592.1"/>
    </source>
</evidence>
<keyword evidence="3" id="KW-1185">Reference proteome</keyword>
<evidence type="ECO:0008006" key="4">
    <source>
        <dbReference type="Google" id="ProtNLM"/>
    </source>
</evidence>
<dbReference type="EMBL" id="JAPDRL010000006">
    <property type="protein sequence ID" value="KAJ9668592.1"/>
    <property type="molecule type" value="Genomic_DNA"/>
</dbReference>
<feature type="region of interest" description="Disordered" evidence="1">
    <location>
        <begin position="367"/>
        <end position="404"/>
    </location>
</feature>
<accession>A0ABQ9P2J6</accession>
<feature type="region of interest" description="Disordered" evidence="1">
    <location>
        <begin position="282"/>
        <end position="317"/>
    </location>
</feature>